<dbReference type="AlphaFoldDB" id="A0A0Q9XTL1"/>
<reference evidence="1 2" key="1">
    <citation type="submission" date="2015-06" db="EMBL/GenBank/DDBJ databases">
        <title>Genome sequencing project of Bacillus galactosidilyticus PL133.</title>
        <authorList>
            <person name="Gaiero J."/>
            <person name="Nicol R."/>
            <person name="Habash M."/>
        </authorList>
    </citation>
    <scope>NUCLEOTIDE SEQUENCE [LARGE SCALE GENOMIC DNA]</scope>
    <source>
        <strain evidence="1 2">PL133</strain>
    </source>
</reference>
<dbReference type="RefSeq" id="WP_057981459.1">
    <property type="nucleotide sequence ID" value="NZ_JAGGKH010000029.1"/>
</dbReference>
<gene>
    <name evidence="1" type="ORF">ACA29_16995</name>
</gene>
<dbReference type="EMBL" id="LGPB01000122">
    <property type="protein sequence ID" value="KRG11542.1"/>
    <property type="molecule type" value="Genomic_DNA"/>
</dbReference>
<organism evidence="1 2">
    <name type="scientific">Lederbergia galactosidilytica</name>
    <dbReference type="NCBI Taxonomy" id="217031"/>
    <lineage>
        <taxon>Bacteria</taxon>
        <taxon>Bacillati</taxon>
        <taxon>Bacillota</taxon>
        <taxon>Bacilli</taxon>
        <taxon>Bacillales</taxon>
        <taxon>Bacillaceae</taxon>
        <taxon>Lederbergia</taxon>
    </lineage>
</organism>
<dbReference type="Proteomes" id="UP000053881">
    <property type="component" value="Unassembled WGS sequence"/>
</dbReference>
<proteinExistence type="predicted"/>
<dbReference type="GO" id="GO:0016740">
    <property type="term" value="F:transferase activity"/>
    <property type="evidence" value="ECO:0007669"/>
    <property type="project" value="UniProtKB-KW"/>
</dbReference>
<keyword evidence="1" id="KW-0808">Transferase</keyword>
<accession>A0A0Q9XTL1</accession>
<name>A0A0Q9XTL1_9BACI</name>
<comment type="caution">
    <text evidence="1">The sequence shown here is derived from an EMBL/GenBank/DDBJ whole genome shotgun (WGS) entry which is preliminary data.</text>
</comment>
<protein>
    <submittedName>
        <fullName evidence="1">Sulfurtransferase</fullName>
    </submittedName>
</protein>
<sequence>MSTYVIFIVVGLFLCIILYKRHFPVLGIPCKKTGHDKSSTVVLDIRSYNIDIHHRQSDMRIPYAYLKRFKQEIPRKKLHVIANDRLELHLGIRYLLSKGYDITSYQISNCPCRDKE</sequence>
<evidence type="ECO:0000313" key="1">
    <source>
        <dbReference type="EMBL" id="KRG11542.1"/>
    </source>
</evidence>
<dbReference type="PATRIC" id="fig|217031.4.peg.5773"/>
<evidence type="ECO:0000313" key="2">
    <source>
        <dbReference type="Proteomes" id="UP000053881"/>
    </source>
</evidence>